<dbReference type="Pfam" id="PF00089">
    <property type="entry name" value="Trypsin"/>
    <property type="match status" value="1"/>
</dbReference>
<evidence type="ECO:0000256" key="2">
    <source>
        <dbReference type="ARBA" id="ARBA00024195"/>
    </source>
</evidence>
<dbReference type="InterPro" id="IPR001254">
    <property type="entry name" value="Trypsin_dom"/>
</dbReference>
<dbReference type="InterPro" id="IPR043504">
    <property type="entry name" value="Peptidase_S1_PA_chymotrypsin"/>
</dbReference>
<reference evidence="5 6" key="1">
    <citation type="submission" date="2023-11" db="EMBL/GenBank/DDBJ databases">
        <title>Halocaridina rubra genome assembly.</title>
        <authorList>
            <person name="Smith C."/>
        </authorList>
    </citation>
    <scope>NUCLEOTIDE SEQUENCE [LARGE SCALE GENOMIC DNA]</scope>
    <source>
        <strain evidence="5">EP-1</strain>
        <tissue evidence="5">Whole</tissue>
    </source>
</reference>
<evidence type="ECO:0000313" key="6">
    <source>
        <dbReference type="Proteomes" id="UP001381693"/>
    </source>
</evidence>
<protein>
    <recommendedName>
        <fullName evidence="4">Peptidase S1 domain-containing protein</fullName>
    </recommendedName>
</protein>
<feature type="chain" id="PRO_5042946674" description="Peptidase S1 domain-containing protein" evidence="3">
    <location>
        <begin position="22"/>
        <end position="474"/>
    </location>
</feature>
<dbReference type="PANTHER" id="PTHR24256">
    <property type="entry name" value="TRYPTASE-RELATED"/>
    <property type="match status" value="1"/>
</dbReference>
<name>A0AAN8WND7_HALRR</name>
<feature type="domain" description="Peptidase S1" evidence="4">
    <location>
        <begin position="194"/>
        <end position="469"/>
    </location>
</feature>
<dbReference type="InterPro" id="IPR018114">
    <property type="entry name" value="TRYPSIN_HIS"/>
</dbReference>
<evidence type="ECO:0000256" key="3">
    <source>
        <dbReference type="SAM" id="SignalP"/>
    </source>
</evidence>
<comment type="similarity">
    <text evidence="2">Belongs to the peptidase S1 family. CLIP subfamily.</text>
</comment>
<keyword evidence="6" id="KW-1185">Reference proteome</keyword>
<comment type="caution">
    <text evidence="5">The sequence shown here is derived from an EMBL/GenBank/DDBJ whole genome shotgun (WGS) entry which is preliminary data.</text>
</comment>
<gene>
    <name evidence="5" type="ORF">SK128_016325</name>
</gene>
<dbReference type="Gene3D" id="2.40.10.10">
    <property type="entry name" value="Trypsin-like serine proteases"/>
    <property type="match status" value="1"/>
</dbReference>
<dbReference type="GO" id="GO:0004252">
    <property type="term" value="F:serine-type endopeptidase activity"/>
    <property type="evidence" value="ECO:0007669"/>
    <property type="project" value="InterPro"/>
</dbReference>
<proteinExistence type="inferred from homology"/>
<keyword evidence="1" id="KW-1015">Disulfide bond</keyword>
<dbReference type="AlphaFoldDB" id="A0AAN8WND7"/>
<evidence type="ECO:0000259" key="4">
    <source>
        <dbReference type="PROSITE" id="PS50240"/>
    </source>
</evidence>
<dbReference type="Proteomes" id="UP001381693">
    <property type="component" value="Unassembled WGS sequence"/>
</dbReference>
<dbReference type="PROSITE" id="PS00134">
    <property type="entry name" value="TRYPSIN_HIS"/>
    <property type="match status" value="1"/>
</dbReference>
<evidence type="ECO:0000313" key="5">
    <source>
        <dbReference type="EMBL" id="KAK7024559.1"/>
    </source>
</evidence>
<dbReference type="InterPro" id="IPR051487">
    <property type="entry name" value="Ser/Thr_Proteases_Immune/Dev"/>
</dbReference>
<keyword evidence="3" id="KW-0732">Signal</keyword>
<dbReference type="GO" id="GO:0006508">
    <property type="term" value="P:proteolysis"/>
    <property type="evidence" value="ECO:0007669"/>
    <property type="project" value="InterPro"/>
</dbReference>
<dbReference type="PROSITE" id="PS50240">
    <property type="entry name" value="TRYPSIN_DOM"/>
    <property type="match status" value="1"/>
</dbReference>
<dbReference type="InterPro" id="IPR009003">
    <property type="entry name" value="Peptidase_S1_PA"/>
</dbReference>
<dbReference type="EMBL" id="JAXCGZ010022764">
    <property type="protein sequence ID" value="KAK7024559.1"/>
    <property type="molecule type" value="Genomic_DNA"/>
</dbReference>
<organism evidence="5 6">
    <name type="scientific">Halocaridina rubra</name>
    <name type="common">Hawaiian red shrimp</name>
    <dbReference type="NCBI Taxonomy" id="373956"/>
    <lineage>
        <taxon>Eukaryota</taxon>
        <taxon>Metazoa</taxon>
        <taxon>Ecdysozoa</taxon>
        <taxon>Arthropoda</taxon>
        <taxon>Crustacea</taxon>
        <taxon>Multicrustacea</taxon>
        <taxon>Malacostraca</taxon>
        <taxon>Eumalacostraca</taxon>
        <taxon>Eucarida</taxon>
        <taxon>Decapoda</taxon>
        <taxon>Pleocyemata</taxon>
        <taxon>Caridea</taxon>
        <taxon>Atyoidea</taxon>
        <taxon>Atyidae</taxon>
        <taxon>Halocaridina</taxon>
    </lineage>
</organism>
<dbReference type="SUPFAM" id="SSF50494">
    <property type="entry name" value="Trypsin-like serine proteases"/>
    <property type="match status" value="1"/>
</dbReference>
<dbReference type="SMART" id="SM00020">
    <property type="entry name" value="Tryp_SPc"/>
    <property type="match status" value="1"/>
</dbReference>
<accession>A0AAN8WND7</accession>
<sequence length="474" mass="51135">MTIWTLFLLSQLLYRNILVNGQGFGSVTEIQEFLNNFCPPESGVDGCSEGAIINPGAALPTRRPIAPAVTTPRPPAPNLPPRPPLLSPSGCTGNGKKCSQLPNKCVPPNFDCNLLNLGITCRVPSDYGMVTQVLLCGDGTPPGVRCGSDITVPILTVLFVRCQGNIDETSNLVTSLDVQLGPGDDGGAGVYMCSASGSWDPQFQSPFLRSLTVSCRNAGCGGVPHPSSTLPVHRRWPMVRGIFKGGRLHCTATLVSREAVVTAAHCLTSSTVSNRPDSNADDYEIEIPGPFNSPVLRVRANEIRIHPRYDYNNGELRHDVGVVFFTIGVNYNFPTVCIADREYRAQIGNAQMVFSLDRQIGSLTEGPKWNSRASEWDSSCITTSTRVGGSCVDVLRVQQSQFCASHPGISMNPGSSGGPYLAEVSNGVKESWVLMGVLSRFSNSSSCSRDHSIYGQVADDSRWLKECVFDRECN</sequence>
<feature type="signal peptide" evidence="3">
    <location>
        <begin position="1"/>
        <end position="21"/>
    </location>
</feature>
<evidence type="ECO:0000256" key="1">
    <source>
        <dbReference type="ARBA" id="ARBA00023157"/>
    </source>
</evidence>